<evidence type="ECO:0000256" key="1">
    <source>
        <dbReference type="ARBA" id="ARBA00022448"/>
    </source>
</evidence>
<dbReference type="EMBL" id="CAADEZ010000028">
    <property type="protein sequence ID" value="VFJ45648.1"/>
    <property type="molecule type" value="Genomic_DNA"/>
</dbReference>
<keyword evidence="5 8" id="KW-0249">Electron transport</keyword>
<dbReference type="InterPro" id="IPR011538">
    <property type="entry name" value="Nuo51_FMN-bd"/>
</dbReference>
<feature type="binding site" evidence="8">
    <location>
        <position position="411"/>
    </location>
    <ligand>
        <name>[4Fe-4S] cluster</name>
        <dbReference type="ChEBI" id="CHEBI:49883"/>
        <label>2</label>
    </ligand>
</feature>
<organism evidence="12">
    <name type="scientific">Candidatus Kentrum sp. FM</name>
    <dbReference type="NCBI Taxonomy" id="2126340"/>
    <lineage>
        <taxon>Bacteria</taxon>
        <taxon>Pseudomonadati</taxon>
        <taxon>Pseudomonadota</taxon>
        <taxon>Gammaproteobacteria</taxon>
        <taxon>Candidatus Kentrum</taxon>
    </lineage>
</organism>
<dbReference type="InterPro" id="IPR037225">
    <property type="entry name" value="Nuo51_FMN-bd_sf"/>
</dbReference>
<name>A0A450VPZ6_9GAMM</name>
<dbReference type="InterPro" id="IPR009051">
    <property type="entry name" value="Helical_ferredxn"/>
</dbReference>
<dbReference type="InterPro" id="IPR010208">
    <property type="entry name" value="Ion_transpt_RnfC/RsxC"/>
</dbReference>
<keyword evidence="1 8" id="KW-0813">Transport</keyword>
<dbReference type="Pfam" id="PF01512">
    <property type="entry name" value="Complex1_51K"/>
    <property type="match status" value="1"/>
</dbReference>
<evidence type="ECO:0000256" key="8">
    <source>
        <dbReference type="HAMAP-Rule" id="MF_00461"/>
    </source>
</evidence>
<evidence type="ECO:0000256" key="5">
    <source>
        <dbReference type="ARBA" id="ARBA00022982"/>
    </source>
</evidence>
<dbReference type="NCBIfam" id="TIGR01945">
    <property type="entry name" value="rnfC"/>
    <property type="match status" value="1"/>
</dbReference>
<comment type="similarity">
    <text evidence="8">Belongs to the 4Fe4S bacterial-type ferredoxin family. RnfC subfamily.</text>
</comment>
<feature type="binding site" evidence="8">
    <location>
        <position position="375"/>
    </location>
    <ligand>
        <name>[4Fe-4S] cluster</name>
        <dbReference type="ChEBI" id="CHEBI:49883"/>
        <label>1</label>
    </ligand>
</feature>
<keyword evidence="4 8" id="KW-0677">Repeat</keyword>
<feature type="domain" description="4Fe-4S ferredoxin-type" evidence="9">
    <location>
        <begin position="400"/>
        <end position="428"/>
    </location>
</feature>
<dbReference type="EC" id="7.-.-.-" evidence="8"/>
<dbReference type="SUPFAM" id="SSF142019">
    <property type="entry name" value="Nqo1 FMN-binding domain-like"/>
    <property type="match status" value="1"/>
</dbReference>
<dbReference type="EMBL" id="CAADFA010000038">
    <property type="protein sequence ID" value="VFJ46686.1"/>
    <property type="molecule type" value="Genomic_DNA"/>
</dbReference>
<feature type="binding site" evidence="8">
    <location>
        <position position="379"/>
    </location>
    <ligand>
        <name>[4Fe-4S] cluster</name>
        <dbReference type="ChEBI" id="CHEBI:49883"/>
        <label>2</label>
    </ligand>
</feature>
<dbReference type="GO" id="GO:0051539">
    <property type="term" value="F:4 iron, 4 sulfur cluster binding"/>
    <property type="evidence" value="ECO:0007669"/>
    <property type="project" value="UniProtKB-KW"/>
</dbReference>
<evidence type="ECO:0000256" key="4">
    <source>
        <dbReference type="ARBA" id="ARBA00022737"/>
    </source>
</evidence>
<protein>
    <recommendedName>
        <fullName evidence="8">Ion-translocating oxidoreductase complex subunit C</fullName>
        <ecNumber evidence="8">7.-.-.-</ecNumber>
    </recommendedName>
    <alternativeName>
        <fullName evidence="8">Rnf electron transport complex subunit C</fullName>
    </alternativeName>
</protein>
<dbReference type="NCBIfam" id="NF003454">
    <property type="entry name" value="PRK05035.1"/>
    <property type="match status" value="1"/>
</dbReference>
<dbReference type="PANTHER" id="PTHR43034">
    <property type="entry name" value="ION-TRANSLOCATING OXIDOREDUCTASE COMPLEX SUBUNIT C"/>
    <property type="match status" value="1"/>
</dbReference>
<dbReference type="GO" id="GO:0009055">
    <property type="term" value="F:electron transfer activity"/>
    <property type="evidence" value="ECO:0007669"/>
    <property type="project" value="InterPro"/>
</dbReference>
<reference evidence="12" key="1">
    <citation type="submission" date="2019-02" db="EMBL/GenBank/DDBJ databases">
        <authorList>
            <person name="Gruber-Vodicka R. H."/>
            <person name="Seah K. B. B."/>
        </authorList>
    </citation>
    <scope>NUCLEOTIDE SEQUENCE</scope>
    <source>
        <strain evidence="10">BECK_BZ163</strain>
        <strain evidence="12">BECK_BZ164</strain>
        <strain evidence="11">BECK_BZ165</strain>
    </source>
</reference>
<keyword evidence="8" id="KW-1278">Translocase</keyword>
<comment type="subunit">
    <text evidence="8">The complex is composed of six subunits: RnfA, RnfB, RnfC, RnfD, RnfE and RnfG.</text>
</comment>
<dbReference type="AlphaFoldDB" id="A0A450VPZ6"/>
<dbReference type="PROSITE" id="PS00198">
    <property type="entry name" value="4FE4S_FER_1"/>
    <property type="match status" value="1"/>
</dbReference>
<feature type="binding site" evidence="8">
    <location>
        <position position="408"/>
    </location>
    <ligand>
        <name>[4Fe-4S] cluster</name>
        <dbReference type="ChEBI" id="CHEBI:49883"/>
        <label>2</label>
    </ligand>
</feature>
<dbReference type="InterPro" id="IPR017900">
    <property type="entry name" value="4Fe4S_Fe_S_CS"/>
</dbReference>
<dbReference type="InterPro" id="IPR026902">
    <property type="entry name" value="RnfC_N"/>
</dbReference>
<dbReference type="Pfam" id="PF10531">
    <property type="entry name" value="SLBB"/>
    <property type="match status" value="1"/>
</dbReference>
<feature type="binding site" evidence="8">
    <location>
        <position position="414"/>
    </location>
    <ligand>
        <name>[4Fe-4S] cluster</name>
        <dbReference type="ChEBI" id="CHEBI:49883"/>
        <label>2</label>
    </ligand>
</feature>
<evidence type="ECO:0000256" key="3">
    <source>
        <dbReference type="ARBA" id="ARBA00022723"/>
    </source>
</evidence>
<comment type="function">
    <text evidence="8">Part of a membrane-bound complex that couples electron transfer with translocation of ions across the membrane.</text>
</comment>
<dbReference type="InterPro" id="IPR019554">
    <property type="entry name" value="Soluble_ligand-bd"/>
</dbReference>
<evidence type="ECO:0000256" key="6">
    <source>
        <dbReference type="ARBA" id="ARBA00023004"/>
    </source>
</evidence>
<evidence type="ECO:0000313" key="11">
    <source>
        <dbReference type="EMBL" id="VFJ46686.1"/>
    </source>
</evidence>
<evidence type="ECO:0000313" key="12">
    <source>
        <dbReference type="EMBL" id="VFK06838.1"/>
    </source>
</evidence>
<dbReference type="GO" id="GO:0022900">
    <property type="term" value="P:electron transport chain"/>
    <property type="evidence" value="ECO:0007669"/>
    <property type="project" value="UniProtKB-UniRule"/>
</dbReference>
<keyword evidence="3 8" id="KW-0479">Metal-binding</keyword>
<feature type="binding site" evidence="8">
    <location>
        <position position="372"/>
    </location>
    <ligand>
        <name>[4Fe-4S] cluster</name>
        <dbReference type="ChEBI" id="CHEBI:49883"/>
        <label>1</label>
    </ligand>
</feature>
<dbReference type="PROSITE" id="PS51379">
    <property type="entry name" value="4FE4S_FER_2"/>
    <property type="match status" value="2"/>
</dbReference>
<dbReference type="HAMAP" id="MF_00461">
    <property type="entry name" value="RsxC_RnfC"/>
    <property type="match status" value="1"/>
</dbReference>
<dbReference type="Pfam" id="PF12838">
    <property type="entry name" value="Fer4_7"/>
    <property type="match status" value="1"/>
</dbReference>
<keyword evidence="7 8" id="KW-0411">Iron-sulfur</keyword>
<dbReference type="GO" id="GO:0005886">
    <property type="term" value="C:plasma membrane"/>
    <property type="evidence" value="ECO:0007669"/>
    <property type="project" value="UniProtKB-SubCell"/>
</dbReference>
<feature type="domain" description="4Fe-4S ferredoxin-type" evidence="9">
    <location>
        <begin position="359"/>
        <end position="388"/>
    </location>
</feature>
<keyword evidence="8" id="KW-1003">Cell membrane</keyword>
<dbReference type="GO" id="GO:0046872">
    <property type="term" value="F:metal ion binding"/>
    <property type="evidence" value="ECO:0007669"/>
    <property type="project" value="UniProtKB-KW"/>
</dbReference>
<keyword evidence="6 8" id="KW-0408">Iron</keyword>
<feature type="binding site" evidence="8">
    <location>
        <position position="418"/>
    </location>
    <ligand>
        <name>[4Fe-4S] cluster</name>
        <dbReference type="ChEBI" id="CHEBI:49883"/>
        <label>1</label>
    </ligand>
</feature>
<keyword evidence="2 8" id="KW-0004">4Fe-4S</keyword>
<feature type="binding site" evidence="8">
    <location>
        <position position="369"/>
    </location>
    <ligand>
        <name>[4Fe-4S] cluster</name>
        <dbReference type="ChEBI" id="CHEBI:49883"/>
        <label>1</label>
    </ligand>
</feature>
<evidence type="ECO:0000259" key="9">
    <source>
        <dbReference type="PROSITE" id="PS51379"/>
    </source>
</evidence>
<keyword evidence="8" id="KW-0997">Cell inner membrane</keyword>
<comment type="subcellular location">
    <subcellularLocation>
        <location evidence="8">Cell inner membrane</location>
        <topology evidence="8">Peripheral membrane protein</topology>
    </subcellularLocation>
</comment>
<dbReference type="PANTHER" id="PTHR43034:SF2">
    <property type="entry name" value="ION-TRANSLOCATING OXIDOREDUCTASE COMPLEX SUBUNIT C"/>
    <property type="match status" value="1"/>
</dbReference>
<dbReference type="Gene3D" id="3.10.20.600">
    <property type="match status" value="1"/>
</dbReference>
<dbReference type="Pfam" id="PF13375">
    <property type="entry name" value="RnfC_N"/>
    <property type="match status" value="1"/>
</dbReference>
<gene>
    <name evidence="8" type="primary">rnfC</name>
    <name evidence="10" type="ORF">BECKFM1743A_GA0114220_100283</name>
    <name evidence="12" type="ORF">BECKFM1743B_GA0114221_100263</name>
    <name evidence="11" type="ORF">BECKFM1743C_GA0114222_1003813</name>
</gene>
<proteinExistence type="inferred from homology"/>
<comment type="cofactor">
    <cofactor evidence="8">
        <name>[4Fe-4S] cluster</name>
        <dbReference type="ChEBI" id="CHEBI:49883"/>
    </cofactor>
    <text evidence="8">Binds 2 [4Fe-4S] clusters per subunit.</text>
</comment>
<dbReference type="EMBL" id="CAADFL010000026">
    <property type="protein sequence ID" value="VFK06838.1"/>
    <property type="molecule type" value="Genomic_DNA"/>
</dbReference>
<sequence>MFSFRHRFSHGVHPRQNKELTVDLPIQRVPFVGRYVLPLDQHLGVPAQATVSVGERVWRGQRIARPGGFVSTALHSPVTGKVTAIEPRRAPAGKFSPSIEIQADPFSTQRLTPNPPIDWASLSLEEFIHHIQWAGIVGLGGAAFPCHVKYSMPEGKKIEYLLINGAECEPYLTNDHRLMLERPATLLRGIAIVKRKLGARRAIIGIETNKPGAISTLRSQIKQAYQIEVMPLPVKYPQGAERMLIKAVFRRELPATKLPRDIGVAVNNVGSLVAIADYFDSGLPLIERIVTVSGSGVTYPANLIVPIGTPFREVLRFCGGLRETTKSVIMGGPMMGQPISSLDIPIVKGTSGILAFTDKEDNATHELPCIRCGRCLAACPHFLNPSRLGRLAKARRFDEMRAYRLTDCVECGSCSYACPSEIPLVQLIRTAKRESHKR</sequence>
<dbReference type="InterPro" id="IPR017896">
    <property type="entry name" value="4Fe4S_Fe-S-bd"/>
</dbReference>
<keyword evidence="8" id="KW-0472">Membrane</keyword>
<evidence type="ECO:0000313" key="10">
    <source>
        <dbReference type="EMBL" id="VFJ45648.1"/>
    </source>
</evidence>
<dbReference type="Gene3D" id="1.10.1060.10">
    <property type="entry name" value="Alpha-helical ferredoxin"/>
    <property type="match status" value="1"/>
</dbReference>
<accession>A0A450VPZ6</accession>
<dbReference type="Gene3D" id="3.40.50.11540">
    <property type="entry name" value="NADH-ubiquinone oxidoreductase 51kDa subunit"/>
    <property type="match status" value="1"/>
</dbReference>
<evidence type="ECO:0000256" key="2">
    <source>
        <dbReference type="ARBA" id="ARBA00022485"/>
    </source>
</evidence>
<dbReference type="SUPFAM" id="SSF46548">
    <property type="entry name" value="alpha-helical ferredoxin"/>
    <property type="match status" value="1"/>
</dbReference>
<evidence type="ECO:0000256" key="7">
    <source>
        <dbReference type="ARBA" id="ARBA00023014"/>
    </source>
</evidence>